<organism evidence="1 2">
    <name type="scientific">Linnemannia gamsii</name>
    <dbReference type="NCBI Taxonomy" id="64522"/>
    <lineage>
        <taxon>Eukaryota</taxon>
        <taxon>Fungi</taxon>
        <taxon>Fungi incertae sedis</taxon>
        <taxon>Mucoromycota</taxon>
        <taxon>Mortierellomycotina</taxon>
        <taxon>Mortierellomycetes</taxon>
        <taxon>Mortierellales</taxon>
        <taxon>Mortierellaceae</taxon>
        <taxon>Linnemannia</taxon>
    </lineage>
</organism>
<proteinExistence type="predicted"/>
<evidence type="ECO:0000313" key="1">
    <source>
        <dbReference type="EMBL" id="KAG0283840.1"/>
    </source>
</evidence>
<dbReference type="AlphaFoldDB" id="A0A9P6QM10"/>
<protein>
    <submittedName>
        <fullName evidence="1">Uncharacterized protein</fullName>
    </submittedName>
</protein>
<name>A0A9P6QM10_9FUNG</name>
<evidence type="ECO:0000313" key="2">
    <source>
        <dbReference type="Proteomes" id="UP000823405"/>
    </source>
</evidence>
<keyword evidence="2" id="KW-1185">Reference proteome</keyword>
<sequence length="51" mass="5913">IQQLKSSNFEQDGKVIYKNYRATTLKLYQELIDAYPACRVLWPSVASYDLA</sequence>
<gene>
    <name evidence="1" type="ORF">BGZ97_008393</name>
</gene>
<feature type="non-terminal residue" evidence="1">
    <location>
        <position position="51"/>
    </location>
</feature>
<dbReference type="EMBL" id="JAAAIN010003827">
    <property type="protein sequence ID" value="KAG0283840.1"/>
    <property type="molecule type" value="Genomic_DNA"/>
</dbReference>
<reference evidence="1" key="1">
    <citation type="journal article" date="2020" name="Fungal Divers.">
        <title>Resolving the Mortierellaceae phylogeny through synthesis of multi-gene phylogenetics and phylogenomics.</title>
        <authorList>
            <person name="Vandepol N."/>
            <person name="Liber J."/>
            <person name="Desiro A."/>
            <person name="Na H."/>
            <person name="Kennedy M."/>
            <person name="Barry K."/>
            <person name="Grigoriev I.V."/>
            <person name="Miller A.N."/>
            <person name="O'Donnell K."/>
            <person name="Stajich J.E."/>
            <person name="Bonito G."/>
        </authorList>
    </citation>
    <scope>NUCLEOTIDE SEQUENCE</scope>
    <source>
        <strain evidence="1">NVP60</strain>
    </source>
</reference>
<dbReference type="Proteomes" id="UP000823405">
    <property type="component" value="Unassembled WGS sequence"/>
</dbReference>
<accession>A0A9P6QM10</accession>
<dbReference type="OrthoDB" id="2406827at2759"/>
<feature type="non-terminal residue" evidence="1">
    <location>
        <position position="1"/>
    </location>
</feature>
<comment type="caution">
    <text evidence="1">The sequence shown here is derived from an EMBL/GenBank/DDBJ whole genome shotgun (WGS) entry which is preliminary data.</text>
</comment>